<reference evidence="3" key="1">
    <citation type="journal article" date="2019" name="Int. J. Syst. Evol. Microbiol.">
        <title>The Global Catalogue of Microorganisms (GCM) 10K type strain sequencing project: providing services to taxonomists for standard genome sequencing and annotation.</title>
        <authorList>
            <consortium name="The Broad Institute Genomics Platform"/>
            <consortium name="The Broad Institute Genome Sequencing Center for Infectious Disease"/>
            <person name="Wu L."/>
            <person name="Ma J."/>
        </authorList>
    </citation>
    <scope>NUCLEOTIDE SEQUENCE [LARGE SCALE GENOMIC DNA]</scope>
    <source>
        <strain evidence="3">JCM 18055</strain>
    </source>
</reference>
<dbReference type="EMBL" id="BAABIC010000008">
    <property type="protein sequence ID" value="GAA4689775.1"/>
    <property type="molecule type" value="Genomic_DNA"/>
</dbReference>
<keyword evidence="3" id="KW-1185">Reference proteome</keyword>
<name>A0ABP8WH51_9PSEU</name>
<feature type="region of interest" description="Disordered" evidence="1">
    <location>
        <begin position="1"/>
        <end position="80"/>
    </location>
</feature>
<proteinExistence type="predicted"/>
<evidence type="ECO:0000313" key="2">
    <source>
        <dbReference type="EMBL" id="GAA4689775.1"/>
    </source>
</evidence>
<protein>
    <submittedName>
        <fullName evidence="2">Uncharacterized protein</fullName>
    </submittedName>
</protein>
<evidence type="ECO:0000313" key="3">
    <source>
        <dbReference type="Proteomes" id="UP001500325"/>
    </source>
</evidence>
<sequence>MLEQVGEAGAPLGLGPEADVDVHRDADDRGGRVGREEHAQAVGERGPVEFGSWHGFDPIPAPRQSAGRSLREPAPGARPR</sequence>
<feature type="compositionally biased region" description="Basic and acidic residues" evidence="1">
    <location>
        <begin position="20"/>
        <end position="39"/>
    </location>
</feature>
<organism evidence="2 3">
    <name type="scientific">Pseudonocardia yuanmonensis</name>
    <dbReference type="NCBI Taxonomy" id="1095914"/>
    <lineage>
        <taxon>Bacteria</taxon>
        <taxon>Bacillati</taxon>
        <taxon>Actinomycetota</taxon>
        <taxon>Actinomycetes</taxon>
        <taxon>Pseudonocardiales</taxon>
        <taxon>Pseudonocardiaceae</taxon>
        <taxon>Pseudonocardia</taxon>
    </lineage>
</organism>
<dbReference type="Proteomes" id="UP001500325">
    <property type="component" value="Unassembled WGS sequence"/>
</dbReference>
<evidence type="ECO:0000256" key="1">
    <source>
        <dbReference type="SAM" id="MobiDB-lite"/>
    </source>
</evidence>
<comment type="caution">
    <text evidence="2">The sequence shown here is derived from an EMBL/GenBank/DDBJ whole genome shotgun (WGS) entry which is preliminary data.</text>
</comment>
<accession>A0ABP8WH51</accession>
<gene>
    <name evidence="2" type="ORF">GCM10023215_27630</name>
</gene>